<evidence type="ECO:0000313" key="2">
    <source>
        <dbReference type="EMBL" id="ABT13563.1"/>
    </source>
</evidence>
<name>A7IT89_PBCVM</name>
<gene>
    <name evidence="2" type="primary">M009L</name>
    <name evidence="2" type="ORF">MT325_M009L</name>
</gene>
<reference evidence="2 3" key="1">
    <citation type="journal article" date="2007" name="Virology">
        <title>Sequence and annotation of the 314-kb MT325 and the 321-kb FR483 viruses that infect Chlorella Pbi.</title>
        <authorList>
            <person name="Fitzgerald L.A."/>
            <person name="Graves M.V."/>
            <person name="Li X."/>
            <person name="Feldblyum T."/>
            <person name="Hartigan J."/>
            <person name="Van Etten J.L."/>
        </authorList>
    </citation>
    <scope>NUCLEOTIDE SEQUENCE [LARGE SCALE GENOMIC DNA]</scope>
    <source>
        <strain evidence="2 3">MT325</strain>
    </source>
</reference>
<protein>
    <submittedName>
        <fullName evidence="2">Uncharacterized protein M009L</fullName>
    </submittedName>
</protein>
<sequence>MLFKDIHTIPEEEYVTCQRIVEHCRERGIHYIKPDPIKYGYLVVSNHGWNGFYDICELRNTKTLVTGYSDFSIDGHELDILEQPVLEKWFANNVGIRHPKLIAVPLGLPNEVDFPVYGNTRRLHEVAISPSGNKGLAYMNFKIDTFPAERSVVKQMFSGLDWVTESSIDLSEYGHRKYLEEIRDHKFCICPRGNGVDTHRMLECIYLGSIPICKRSVTLEQFSELPILFIDDWKEVTPEYLEKMYEEFSTRVWDIRKILMSYWKSQIVI</sequence>
<organism evidence="2 3">
    <name type="scientific">Paramecium bursaria Chlorella virus MT325</name>
    <name type="common">PBCV-MT325</name>
    <dbReference type="NCBI Taxonomy" id="346932"/>
    <lineage>
        <taxon>Viruses</taxon>
        <taxon>Varidnaviria</taxon>
        <taxon>Bamfordvirae</taxon>
        <taxon>Nucleocytoviricota</taxon>
        <taxon>Megaviricetes</taxon>
        <taxon>Algavirales</taxon>
        <taxon>Phycodnaviridae</taxon>
        <taxon>Chlorovirus</taxon>
        <taxon>Chlorovirus conductrix</taxon>
        <taxon>Paramecium bursaria Chlorella virus A1</taxon>
    </lineage>
</organism>
<organismHost>
    <name type="scientific">Paramecium bursaria</name>
    <dbReference type="NCBI Taxonomy" id="74790"/>
</organismHost>
<proteinExistence type="predicted"/>
<dbReference type="EMBL" id="DQ491001">
    <property type="protein sequence ID" value="ABT13563.1"/>
    <property type="molecule type" value="Genomic_DNA"/>
</dbReference>
<evidence type="ECO:0000259" key="1">
    <source>
        <dbReference type="Pfam" id="PF03016"/>
    </source>
</evidence>
<dbReference type="Proteomes" id="UP000246715">
    <property type="component" value="Segment"/>
</dbReference>
<feature type="domain" description="Exostosin GT47" evidence="1">
    <location>
        <begin position="150"/>
        <end position="212"/>
    </location>
</feature>
<dbReference type="Pfam" id="PF03016">
    <property type="entry name" value="Exostosin_GT47"/>
    <property type="match status" value="1"/>
</dbReference>
<evidence type="ECO:0000313" key="3">
    <source>
        <dbReference type="Proteomes" id="UP000246715"/>
    </source>
</evidence>
<accession>A7IT89</accession>
<dbReference type="InterPro" id="IPR040911">
    <property type="entry name" value="Exostosin_GT47"/>
</dbReference>